<accession>A0A2K0VW49</accession>
<reference evidence="1 2" key="1">
    <citation type="submission" date="2017-06" db="EMBL/GenBank/DDBJ databases">
        <title>Genome of Fusarium nygamai isolate CS10214.</title>
        <authorList>
            <person name="Gardiner D.M."/>
            <person name="Obanor F."/>
            <person name="Kazan K."/>
        </authorList>
    </citation>
    <scope>NUCLEOTIDE SEQUENCE [LARGE SCALE GENOMIC DNA]</scope>
    <source>
        <strain evidence="1 2">CS10214</strain>
    </source>
</reference>
<comment type="caution">
    <text evidence="1">The sequence shown here is derived from an EMBL/GenBank/DDBJ whole genome shotgun (WGS) entry which is preliminary data.</text>
</comment>
<protein>
    <submittedName>
        <fullName evidence="1">Uncharacterized protein</fullName>
    </submittedName>
</protein>
<dbReference type="Proteomes" id="UP000236664">
    <property type="component" value="Unassembled WGS sequence"/>
</dbReference>
<evidence type="ECO:0000313" key="1">
    <source>
        <dbReference type="EMBL" id="PNP74245.1"/>
    </source>
</evidence>
<name>A0A2K0VW49_GIBNY</name>
<dbReference type="AlphaFoldDB" id="A0A2K0VW49"/>
<keyword evidence="2" id="KW-1185">Reference proteome</keyword>
<organism evidence="1 2">
    <name type="scientific">Gibberella nygamai</name>
    <name type="common">Bean root rot disease fungus</name>
    <name type="synonym">Fusarium nygamai</name>
    <dbReference type="NCBI Taxonomy" id="42673"/>
    <lineage>
        <taxon>Eukaryota</taxon>
        <taxon>Fungi</taxon>
        <taxon>Dikarya</taxon>
        <taxon>Ascomycota</taxon>
        <taxon>Pezizomycotina</taxon>
        <taxon>Sordariomycetes</taxon>
        <taxon>Hypocreomycetidae</taxon>
        <taxon>Hypocreales</taxon>
        <taxon>Nectriaceae</taxon>
        <taxon>Fusarium</taxon>
        <taxon>Fusarium fujikuroi species complex</taxon>
    </lineage>
</organism>
<proteinExistence type="predicted"/>
<evidence type="ECO:0000313" key="2">
    <source>
        <dbReference type="Proteomes" id="UP000236664"/>
    </source>
</evidence>
<sequence length="43" mass="4967">MLQEKLEAKEAGSSIEDRFAAALRKKKEEETKAEETKPEKERC</sequence>
<dbReference type="EMBL" id="MTQA01000214">
    <property type="protein sequence ID" value="PNP74245.1"/>
    <property type="molecule type" value="Genomic_DNA"/>
</dbReference>
<gene>
    <name evidence="1" type="ORF">FNYG_12294</name>
</gene>